<dbReference type="Gene3D" id="3.40.50.150">
    <property type="entry name" value="Vaccinia Virus protein VP39"/>
    <property type="match status" value="1"/>
</dbReference>
<feature type="non-terminal residue" evidence="1">
    <location>
        <position position="127"/>
    </location>
</feature>
<dbReference type="Proteomes" id="UP001172681">
    <property type="component" value="Unassembled WGS sequence"/>
</dbReference>
<accession>A0AA39CFS2</accession>
<reference evidence="1" key="1">
    <citation type="submission" date="2022-10" db="EMBL/GenBank/DDBJ databases">
        <title>Culturing micro-colonial fungi from biological soil crusts in the Mojave desert and describing Neophaeococcomyces mojavensis, and introducing the new genera and species Taxawa tesnikishii.</title>
        <authorList>
            <person name="Kurbessoian T."/>
            <person name="Stajich J.E."/>
        </authorList>
    </citation>
    <scope>NUCLEOTIDE SEQUENCE</scope>
    <source>
        <strain evidence="1">TK_35</strain>
    </source>
</reference>
<sequence>MPTHSDGYLLSRNFNASSRLTAQHLLIRRRTESLLDSRIAIGRTRDPEHPFVIADIGCGNGIWTIELSQSSNCQIVGLDSSSDLFPPDDIWPHNCTFDTFDVLAPVERKYVGEFDIINIRLLAGGLS</sequence>
<gene>
    <name evidence="1" type="ORF">H2204_015719</name>
</gene>
<dbReference type="CDD" id="cd02440">
    <property type="entry name" value="AdoMet_MTases"/>
    <property type="match status" value="1"/>
</dbReference>
<evidence type="ECO:0000313" key="1">
    <source>
        <dbReference type="EMBL" id="KAJ9606517.1"/>
    </source>
</evidence>
<protein>
    <recommendedName>
        <fullName evidence="3">Methyltransferase domain-containing protein</fullName>
    </recommendedName>
</protein>
<name>A0AA39CFS2_9EURO</name>
<organism evidence="1 2">
    <name type="scientific">Knufia peltigerae</name>
    <dbReference type="NCBI Taxonomy" id="1002370"/>
    <lineage>
        <taxon>Eukaryota</taxon>
        <taxon>Fungi</taxon>
        <taxon>Dikarya</taxon>
        <taxon>Ascomycota</taxon>
        <taxon>Pezizomycotina</taxon>
        <taxon>Eurotiomycetes</taxon>
        <taxon>Chaetothyriomycetidae</taxon>
        <taxon>Chaetothyriales</taxon>
        <taxon>Trichomeriaceae</taxon>
        <taxon>Knufia</taxon>
    </lineage>
</organism>
<keyword evidence="2" id="KW-1185">Reference proteome</keyword>
<comment type="caution">
    <text evidence="1">The sequence shown here is derived from an EMBL/GenBank/DDBJ whole genome shotgun (WGS) entry which is preliminary data.</text>
</comment>
<evidence type="ECO:0000313" key="2">
    <source>
        <dbReference type="Proteomes" id="UP001172681"/>
    </source>
</evidence>
<evidence type="ECO:0008006" key="3">
    <source>
        <dbReference type="Google" id="ProtNLM"/>
    </source>
</evidence>
<dbReference type="EMBL" id="JAPDRN010000355">
    <property type="protein sequence ID" value="KAJ9606517.1"/>
    <property type="molecule type" value="Genomic_DNA"/>
</dbReference>
<dbReference type="SUPFAM" id="SSF53335">
    <property type="entry name" value="S-adenosyl-L-methionine-dependent methyltransferases"/>
    <property type="match status" value="1"/>
</dbReference>
<dbReference type="AlphaFoldDB" id="A0AA39CFS2"/>
<dbReference type="InterPro" id="IPR029063">
    <property type="entry name" value="SAM-dependent_MTases_sf"/>
</dbReference>
<proteinExistence type="predicted"/>